<sequence>MFNSFELEDVPEEVARINALLMGRSAAQLKMVERLLATLFEELDRR</sequence>
<organism evidence="1 2">
    <name type="scientific">Enhygromyxa salina</name>
    <dbReference type="NCBI Taxonomy" id="215803"/>
    <lineage>
        <taxon>Bacteria</taxon>
        <taxon>Pseudomonadati</taxon>
        <taxon>Myxococcota</taxon>
        <taxon>Polyangia</taxon>
        <taxon>Nannocystales</taxon>
        <taxon>Nannocystaceae</taxon>
        <taxon>Enhygromyxa</taxon>
    </lineage>
</organism>
<name>A0A2S9YHB5_9BACT</name>
<proteinExistence type="predicted"/>
<accession>A0A2S9YHB5</accession>
<gene>
    <name evidence="1" type="ORF">ENSA5_07280</name>
</gene>
<comment type="caution">
    <text evidence="1">The sequence shown here is derived from an EMBL/GenBank/DDBJ whole genome shotgun (WGS) entry which is preliminary data.</text>
</comment>
<keyword evidence="2" id="KW-1185">Reference proteome</keyword>
<protein>
    <submittedName>
        <fullName evidence="1">Uncharacterized protein</fullName>
    </submittedName>
</protein>
<dbReference type="Proteomes" id="UP000237968">
    <property type="component" value="Unassembled WGS sequence"/>
</dbReference>
<dbReference type="EMBL" id="PVNK01000037">
    <property type="protein sequence ID" value="PRQ04497.1"/>
    <property type="molecule type" value="Genomic_DNA"/>
</dbReference>
<reference evidence="1 2" key="1">
    <citation type="submission" date="2018-03" db="EMBL/GenBank/DDBJ databases">
        <title>Draft Genome Sequences of the Obligatory Marine Myxobacteria Enhygromyxa salina SWB005.</title>
        <authorList>
            <person name="Poehlein A."/>
            <person name="Moghaddam J.A."/>
            <person name="Harms H."/>
            <person name="Alanjari M."/>
            <person name="Koenig G.M."/>
            <person name="Daniel R."/>
            <person name="Schaeberle T.F."/>
        </authorList>
    </citation>
    <scope>NUCLEOTIDE SEQUENCE [LARGE SCALE GENOMIC DNA]</scope>
    <source>
        <strain evidence="1 2">SWB005</strain>
    </source>
</reference>
<evidence type="ECO:0000313" key="1">
    <source>
        <dbReference type="EMBL" id="PRQ04497.1"/>
    </source>
</evidence>
<dbReference type="AlphaFoldDB" id="A0A2S9YHB5"/>
<evidence type="ECO:0000313" key="2">
    <source>
        <dbReference type="Proteomes" id="UP000237968"/>
    </source>
</evidence>